<dbReference type="InterPro" id="IPR017850">
    <property type="entry name" value="Alkaline_phosphatase_core_sf"/>
</dbReference>
<dbReference type="PANTHER" id="PTHR43751:SF3">
    <property type="entry name" value="SULFATASE N-TERMINAL DOMAIN-CONTAINING PROTEIN"/>
    <property type="match status" value="1"/>
</dbReference>
<feature type="compositionally biased region" description="Basic and acidic residues" evidence="1">
    <location>
        <begin position="481"/>
        <end position="494"/>
    </location>
</feature>
<dbReference type="Gene3D" id="3.40.720.10">
    <property type="entry name" value="Alkaline Phosphatase, subunit A"/>
    <property type="match status" value="1"/>
</dbReference>
<comment type="caution">
    <text evidence="3">The sequence shown here is derived from an EMBL/GenBank/DDBJ whole genome shotgun (WGS) entry which is preliminary data.</text>
</comment>
<evidence type="ECO:0000256" key="1">
    <source>
        <dbReference type="SAM" id="MobiDB-lite"/>
    </source>
</evidence>
<dbReference type="RefSeq" id="WP_343331660.1">
    <property type="nucleotide sequence ID" value="NZ_JAPOHD010000007.1"/>
</dbReference>
<feature type="region of interest" description="Disordered" evidence="1">
    <location>
        <begin position="477"/>
        <end position="496"/>
    </location>
</feature>
<name>A0A9X3J4Y3_9BACT</name>
<dbReference type="Proteomes" id="UP001145087">
    <property type="component" value="Unassembled WGS sequence"/>
</dbReference>
<feature type="domain" description="Sulfatase N-terminal" evidence="2">
    <location>
        <begin position="27"/>
        <end position="379"/>
    </location>
</feature>
<keyword evidence="4" id="KW-1185">Reference proteome</keyword>
<dbReference type="CDD" id="cd16145">
    <property type="entry name" value="ARS_like"/>
    <property type="match status" value="1"/>
</dbReference>
<dbReference type="InterPro" id="IPR052701">
    <property type="entry name" value="GAG_Ulvan_Degrading_Sulfatases"/>
</dbReference>
<dbReference type="InterPro" id="IPR000917">
    <property type="entry name" value="Sulfatase_N"/>
</dbReference>
<dbReference type="Pfam" id="PF00884">
    <property type="entry name" value="Sulfatase"/>
    <property type="match status" value="1"/>
</dbReference>
<dbReference type="Gene3D" id="3.30.1120.10">
    <property type="match status" value="1"/>
</dbReference>
<protein>
    <submittedName>
        <fullName evidence="3">Arylsulfatase</fullName>
    </submittedName>
</protein>
<dbReference type="AlphaFoldDB" id="A0A9X3J4Y3"/>
<dbReference type="PROSITE" id="PS51257">
    <property type="entry name" value="PROKAR_LIPOPROTEIN"/>
    <property type="match status" value="1"/>
</dbReference>
<evidence type="ECO:0000259" key="2">
    <source>
        <dbReference type="Pfam" id="PF00884"/>
    </source>
</evidence>
<proteinExistence type="predicted"/>
<dbReference type="EMBL" id="JAPOHD010000007">
    <property type="protein sequence ID" value="MCY1719322.1"/>
    <property type="molecule type" value="Genomic_DNA"/>
</dbReference>
<dbReference type="PANTHER" id="PTHR43751">
    <property type="entry name" value="SULFATASE"/>
    <property type="match status" value="1"/>
</dbReference>
<gene>
    <name evidence="3" type="ORF">OU798_03160</name>
</gene>
<organism evidence="3 4">
    <name type="scientific">Draconibacterium aestuarii</name>
    <dbReference type="NCBI Taxonomy" id="2998507"/>
    <lineage>
        <taxon>Bacteria</taxon>
        <taxon>Pseudomonadati</taxon>
        <taxon>Bacteroidota</taxon>
        <taxon>Bacteroidia</taxon>
        <taxon>Marinilabiliales</taxon>
        <taxon>Prolixibacteraceae</taxon>
        <taxon>Draconibacterium</taxon>
    </lineage>
</organism>
<accession>A0A9X3J4Y3</accession>
<sequence length="514" mass="57830">MKILLTYFALIALLSCKNEHQLSNSQPNIIFILADDMSYYDLSCLGQNQFTTPNIDKMYNGGLFFSEAYSAAPECAPSRGTLMEGKHLGHSRIRLNRSARMQDHLMDDDITVAEMLKKAGYKTGFVGKWGIGLPGTEGTPDKQGFDYAFGYYDQLRAHTFYPYYLMENGKQVAIPENYGFDMAKCYAHTNSEEGLNVYNEDGQLLPNGIKEPFKAKNSQDLIHEKALEFITENKDEPLFLYYATQLPHGPCITPDLGEYKDKPWGMKHKEWAAMMTHLDRHVGDLVDLTEELGIAENTIFIFSSDNGYAHCGYMGRKHWEDDPLFKNKGPWKGGKFASFDGGVRIPMLAYCPGTIPHGTTNHQVVLYDFMATACDLAGVEAPENDGISFVPLLNGTPEKQEDHEYLYWGGGTFTPRSQAVRMGDWFGMRNNPSDSLQLWNLKNDIGSGKNIANENPEVVNRILEIMKEAHIDSDWYQNPEDTAKDMKAKTDSAKEAGLMQVPVRANSTYPGKIE</sequence>
<reference evidence="3" key="1">
    <citation type="submission" date="2022-11" db="EMBL/GenBank/DDBJ databases">
        <title>Marilongibacter aestuarii gen. nov., sp. nov., isolated from tidal flat sediment.</title>
        <authorList>
            <person name="Jiayan W."/>
        </authorList>
    </citation>
    <scope>NUCLEOTIDE SEQUENCE</scope>
    <source>
        <strain evidence="3">Z1-6</strain>
    </source>
</reference>
<dbReference type="SUPFAM" id="SSF53649">
    <property type="entry name" value="Alkaline phosphatase-like"/>
    <property type="match status" value="1"/>
</dbReference>
<evidence type="ECO:0000313" key="4">
    <source>
        <dbReference type="Proteomes" id="UP001145087"/>
    </source>
</evidence>
<evidence type="ECO:0000313" key="3">
    <source>
        <dbReference type="EMBL" id="MCY1719322.1"/>
    </source>
</evidence>